<dbReference type="Proteomes" id="UP001523566">
    <property type="component" value="Unassembled WGS sequence"/>
</dbReference>
<feature type="transmembrane region" description="Helical" evidence="1">
    <location>
        <begin position="46"/>
        <end position="65"/>
    </location>
</feature>
<reference evidence="2 3" key="1">
    <citation type="journal article" date="2022" name="Genome Biol. Evol.">
        <title>Host diet, physiology and behaviors set the stage for Lachnospiraceae cladogenesis.</title>
        <authorList>
            <person name="Vera-Ponce De Leon A."/>
            <person name="Schneider M."/>
            <person name="Jahnes B.C."/>
            <person name="Sadowski V."/>
            <person name="Camuy-Velez L.A."/>
            <person name="Duan J."/>
            <person name="Sabree Z.L."/>
        </authorList>
    </citation>
    <scope>NUCLEOTIDE SEQUENCE [LARGE SCALE GENOMIC DNA]</scope>
    <source>
        <strain evidence="2 3">PAL113</strain>
    </source>
</reference>
<keyword evidence="1" id="KW-0472">Membrane</keyword>
<evidence type="ECO:0000313" key="3">
    <source>
        <dbReference type="Proteomes" id="UP001523566"/>
    </source>
</evidence>
<evidence type="ECO:0000313" key="2">
    <source>
        <dbReference type="EMBL" id="MCP1103326.1"/>
    </source>
</evidence>
<dbReference type="RefSeq" id="WP_262067101.1">
    <property type="nucleotide sequence ID" value="NZ_JAMXOD010000023.1"/>
</dbReference>
<proteinExistence type="predicted"/>
<keyword evidence="3" id="KW-1185">Reference proteome</keyword>
<feature type="transmembrane region" description="Helical" evidence="1">
    <location>
        <begin position="6"/>
        <end position="25"/>
    </location>
</feature>
<keyword evidence="1" id="KW-0812">Transmembrane</keyword>
<organism evidence="2 3">
    <name type="scientific">Aequitasia blattaphilus</name>
    <dbReference type="NCBI Taxonomy" id="2949332"/>
    <lineage>
        <taxon>Bacteria</taxon>
        <taxon>Bacillati</taxon>
        <taxon>Bacillota</taxon>
        <taxon>Clostridia</taxon>
        <taxon>Lachnospirales</taxon>
        <taxon>Lachnospiraceae</taxon>
        <taxon>Aequitasia</taxon>
    </lineage>
</organism>
<protein>
    <submittedName>
        <fullName evidence="2">Uncharacterized protein</fullName>
    </submittedName>
</protein>
<comment type="caution">
    <text evidence="2">The sequence shown here is derived from an EMBL/GenBank/DDBJ whole genome shotgun (WGS) entry which is preliminary data.</text>
</comment>
<gene>
    <name evidence="2" type="ORF">NK125_13015</name>
</gene>
<dbReference type="EMBL" id="JAMZFW010000023">
    <property type="protein sequence ID" value="MCP1103326.1"/>
    <property type="molecule type" value="Genomic_DNA"/>
</dbReference>
<feature type="transmembrane region" description="Helical" evidence="1">
    <location>
        <begin position="71"/>
        <end position="91"/>
    </location>
</feature>
<feature type="transmembrane region" description="Helical" evidence="1">
    <location>
        <begin position="103"/>
        <end position="119"/>
    </location>
</feature>
<accession>A0ABT1EER4</accession>
<evidence type="ECO:0000256" key="1">
    <source>
        <dbReference type="SAM" id="Phobius"/>
    </source>
</evidence>
<sequence>MGFGWINFINGVAVTCLIIINIIAVRKNIAGSFSSKYHLINIFEQIGRYGCMVFMIIPLAVPHWQFGFSSVKYMILWFCLTVVLLTIYAVLWTTKTKGKKETLYGLAIVPVCLFLMNGILLRHIFLTAFSLLFGFCHLLIVKENT</sequence>
<name>A0ABT1EER4_9FIRM</name>
<keyword evidence="1" id="KW-1133">Transmembrane helix</keyword>